<feature type="repeat" description="ANK" evidence="3">
    <location>
        <begin position="125"/>
        <end position="156"/>
    </location>
</feature>
<dbReference type="PANTHER" id="PTHR24178">
    <property type="entry name" value="MOLTING PROTEIN MLT-4"/>
    <property type="match status" value="1"/>
</dbReference>
<dbReference type="InterPro" id="IPR002110">
    <property type="entry name" value="Ankyrin_rpt"/>
</dbReference>
<dbReference type="HOGENOM" id="CLU_784448_0_0_11"/>
<dbReference type="KEGG" id="cef:CE0131"/>
<dbReference type="PROSITE" id="PS50088">
    <property type="entry name" value="ANK_REPEAT"/>
    <property type="match status" value="1"/>
</dbReference>
<dbReference type="Proteomes" id="UP000001409">
    <property type="component" value="Chromosome"/>
</dbReference>
<dbReference type="EMBL" id="BA000035">
    <property type="protein sequence ID" value="BAC16941.1"/>
    <property type="molecule type" value="Genomic_DNA"/>
</dbReference>
<keyword evidence="1" id="KW-0677">Repeat</keyword>
<protein>
    <submittedName>
        <fullName evidence="4">Uncharacterized protein</fullName>
    </submittedName>
</protein>
<evidence type="ECO:0000256" key="3">
    <source>
        <dbReference type="PROSITE-ProRule" id="PRU00023"/>
    </source>
</evidence>
<name>Q8FU90_COREF</name>
<dbReference type="Gene3D" id="1.25.40.20">
    <property type="entry name" value="Ankyrin repeat-containing domain"/>
    <property type="match status" value="2"/>
</dbReference>
<sequence length="409" mass="45537">MTPVRVSPPWNWNSRTRAWGNPTGGYTASSVSRWGSRIRLNPYPPSSPYFQEPPLARRLKDTLPKRFHRLVENRDVEALKDVFDDRSPDARDREGNTALHLAQVPEEIKIWLLDQGADINARNADGDTPLHTHVAAPEADPRFLLERGADVDLENNRGENPTFAAASSPEMMDLLIRAGADPHTHNEVGDTPLIAAIRTAEPSRIPALAQVVRLLDPHLSIQRDLEITRDGVIDLGHRFESIRDAYDPATVDQVARELAFLYGVFDVAEEEQPTRPVRHDGTSPITLPGRTWQEQFIAAWDFLVPVTGRPRSLQGEAIRIAGVIADEFHGNDGVNWDDDHRRMARALLDITAQGTPLGEDDAAELAAAVKRVRKGKPSESDVDKLPRLATAWVAANPRPRPLGETTYER</sequence>
<dbReference type="STRING" id="196164.gene:10740521"/>
<keyword evidence="2 3" id="KW-0040">ANK repeat</keyword>
<evidence type="ECO:0000313" key="4">
    <source>
        <dbReference type="EMBL" id="BAC16941.1"/>
    </source>
</evidence>
<evidence type="ECO:0000256" key="2">
    <source>
        <dbReference type="ARBA" id="ARBA00023043"/>
    </source>
</evidence>
<dbReference type="SUPFAM" id="SSF48403">
    <property type="entry name" value="Ankyrin repeat"/>
    <property type="match status" value="1"/>
</dbReference>
<evidence type="ECO:0000313" key="5">
    <source>
        <dbReference type="Proteomes" id="UP000001409"/>
    </source>
</evidence>
<dbReference type="eggNOG" id="COG0666">
    <property type="taxonomic scope" value="Bacteria"/>
</dbReference>
<reference evidence="4 5" key="1">
    <citation type="journal article" date="2003" name="Genome Res.">
        <title>Comparative complete genome sequence analysis of the amino acid replacements responsible for the thermostability of Corynebacterium efficiens.</title>
        <authorList>
            <person name="Nishio Y."/>
            <person name="Nakamura Y."/>
            <person name="Kawarabayasi Y."/>
            <person name="Usuda Y."/>
            <person name="Kimura E."/>
            <person name="Sugimoto S."/>
            <person name="Matsui K."/>
            <person name="Yamagishi A."/>
            <person name="Kikuchi H."/>
            <person name="Ikeo K."/>
            <person name="Gojobori T."/>
        </authorList>
    </citation>
    <scope>NUCLEOTIDE SEQUENCE [LARGE SCALE GENOMIC DNA]</scope>
    <source>
        <strain evidence="5">DSM 44549 / YS-314 / AJ 12310 / JCM 11189 / NBRC 100395</strain>
    </source>
</reference>
<dbReference type="AlphaFoldDB" id="Q8FU90"/>
<accession>Q8FU90</accession>
<evidence type="ECO:0000256" key="1">
    <source>
        <dbReference type="ARBA" id="ARBA00022737"/>
    </source>
</evidence>
<dbReference type="Pfam" id="PF00023">
    <property type="entry name" value="Ank"/>
    <property type="match status" value="1"/>
</dbReference>
<proteinExistence type="predicted"/>
<dbReference type="InterPro" id="IPR036770">
    <property type="entry name" value="Ankyrin_rpt-contain_sf"/>
</dbReference>
<dbReference type="PANTHER" id="PTHR24178:SF9">
    <property type="entry name" value="ANK_REP_REGION DOMAIN-CONTAINING PROTEIN"/>
    <property type="match status" value="1"/>
</dbReference>
<keyword evidence="5" id="KW-1185">Reference proteome</keyword>
<organism evidence="4 5">
    <name type="scientific">Corynebacterium efficiens (strain DSM 44549 / YS-314 / AJ 12310 / JCM 11189 / NBRC 100395)</name>
    <dbReference type="NCBI Taxonomy" id="196164"/>
    <lineage>
        <taxon>Bacteria</taxon>
        <taxon>Bacillati</taxon>
        <taxon>Actinomycetota</taxon>
        <taxon>Actinomycetes</taxon>
        <taxon>Mycobacteriales</taxon>
        <taxon>Corynebacteriaceae</taxon>
        <taxon>Corynebacterium</taxon>
    </lineage>
</organism>